<dbReference type="Proteomes" id="UP000261680">
    <property type="component" value="Unplaced"/>
</dbReference>
<organism evidence="19 20">
    <name type="scientific">Ursus maritimus</name>
    <name type="common">Polar bear</name>
    <name type="synonym">Thalarctos maritimus</name>
    <dbReference type="NCBI Taxonomy" id="29073"/>
    <lineage>
        <taxon>Eukaryota</taxon>
        <taxon>Metazoa</taxon>
        <taxon>Chordata</taxon>
        <taxon>Craniata</taxon>
        <taxon>Vertebrata</taxon>
        <taxon>Euteleostomi</taxon>
        <taxon>Mammalia</taxon>
        <taxon>Eutheria</taxon>
        <taxon>Laurasiatheria</taxon>
        <taxon>Carnivora</taxon>
        <taxon>Caniformia</taxon>
        <taxon>Ursidae</taxon>
        <taxon>Ursus</taxon>
    </lineage>
</organism>
<keyword evidence="14" id="KW-1071">Ligand-gated ion channel</keyword>
<evidence type="ECO:0000256" key="8">
    <source>
        <dbReference type="ARBA" id="ARBA00022989"/>
    </source>
</evidence>
<dbReference type="InterPro" id="IPR001429">
    <property type="entry name" value="P2X_purnocptor"/>
</dbReference>
<evidence type="ECO:0000256" key="5">
    <source>
        <dbReference type="ARBA" id="ARBA00022692"/>
    </source>
</evidence>
<evidence type="ECO:0000256" key="4">
    <source>
        <dbReference type="ARBA" id="ARBA00022475"/>
    </source>
</evidence>
<dbReference type="OrthoDB" id="494673at2759"/>
<proteinExistence type="inferred from homology"/>
<comment type="subcellular location">
    <subcellularLocation>
        <location evidence="1">Cell membrane</location>
        <topology evidence="1">Multi-pass membrane protein</topology>
    </subcellularLocation>
    <subcellularLocation>
        <location evidence="18">Membrane</location>
        <topology evidence="18">Multi-pass membrane protein</topology>
    </subcellularLocation>
</comment>
<evidence type="ECO:0000256" key="6">
    <source>
        <dbReference type="ARBA" id="ARBA00022741"/>
    </source>
</evidence>
<feature type="transmembrane region" description="Helical" evidence="18">
    <location>
        <begin position="341"/>
        <end position="363"/>
    </location>
</feature>
<evidence type="ECO:0000256" key="13">
    <source>
        <dbReference type="ARBA" id="ARBA00023180"/>
    </source>
</evidence>
<dbReference type="GeneID" id="103667128"/>
<keyword evidence="9 18" id="KW-0406">Ion transport</keyword>
<keyword evidence="10 18" id="KW-0472">Membrane</keyword>
<dbReference type="AlphaFoldDB" id="A0A8M1GN17"/>
<dbReference type="GO" id="GO:0098794">
    <property type="term" value="C:postsynapse"/>
    <property type="evidence" value="ECO:0007669"/>
    <property type="project" value="GOC"/>
</dbReference>
<comment type="function">
    <text evidence="18">Receptor for ATP that acts as a ligand-gated ion channel.</text>
</comment>
<dbReference type="FunFam" id="2.60.490.10:FF:000001">
    <property type="entry name" value="P2X purinoceptor"/>
    <property type="match status" value="1"/>
</dbReference>
<keyword evidence="15 18" id="KW-0407">Ion channel</keyword>
<dbReference type="Gene3D" id="2.60.490.10">
    <property type="entry name" value="atp-gated p2x4 ion channel domain"/>
    <property type="match status" value="1"/>
</dbReference>
<evidence type="ECO:0000256" key="15">
    <source>
        <dbReference type="ARBA" id="ARBA00023303"/>
    </source>
</evidence>
<dbReference type="CTD" id="5026"/>
<comment type="catalytic activity">
    <reaction evidence="16">
        <text>Na(+)(in) = Na(+)(out)</text>
        <dbReference type="Rhea" id="RHEA:34963"/>
        <dbReference type="ChEBI" id="CHEBI:29101"/>
    </reaction>
</comment>
<keyword evidence="13" id="KW-0325">Glycoprotein</keyword>
<gene>
    <name evidence="20" type="primary">P2RX5</name>
</gene>
<dbReference type="InterPro" id="IPR003048">
    <property type="entry name" value="P2X5_purnocptor"/>
</dbReference>
<dbReference type="GO" id="GO:0004931">
    <property type="term" value="F:extracellularly ATP-gated monoatomic cation channel activity"/>
    <property type="evidence" value="ECO:0007669"/>
    <property type="project" value="InterPro"/>
</dbReference>
<dbReference type="GO" id="GO:0005524">
    <property type="term" value="F:ATP binding"/>
    <property type="evidence" value="ECO:0007669"/>
    <property type="project" value="UniProtKB-KW"/>
</dbReference>
<evidence type="ECO:0000256" key="10">
    <source>
        <dbReference type="ARBA" id="ARBA00023136"/>
    </source>
</evidence>
<comment type="catalytic activity">
    <reaction evidence="17">
        <text>Ca(2+)(in) = Ca(2+)(out)</text>
        <dbReference type="Rhea" id="RHEA:29671"/>
        <dbReference type="ChEBI" id="CHEBI:29108"/>
    </reaction>
</comment>
<keyword evidence="11" id="KW-1015">Disulfide bond</keyword>
<protein>
    <recommendedName>
        <fullName evidence="18">P2X purinoceptor</fullName>
    </recommendedName>
</protein>
<evidence type="ECO:0000256" key="7">
    <source>
        <dbReference type="ARBA" id="ARBA00022840"/>
    </source>
</evidence>
<keyword evidence="3 18" id="KW-0813">Transport</keyword>
<comment type="similarity">
    <text evidence="2 18">Belongs to the P2X receptor family.</text>
</comment>
<dbReference type="Pfam" id="PF00864">
    <property type="entry name" value="P2X_receptor"/>
    <property type="match status" value="1"/>
</dbReference>
<evidence type="ECO:0000313" key="20">
    <source>
        <dbReference type="RefSeq" id="XP_040497103.1"/>
    </source>
</evidence>
<dbReference type="NCBIfam" id="TIGR00863">
    <property type="entry name" value="P2X"/>
    <property type="match status" value="1"/>
</dbReference>
<dbReference type="PRINTS" id="PR01307">
    <property type="entry name" value="P2XRECEPTOR"/>
</dbReference>
<evidence type="ECO:0000256" key="17">
    <source>
        <dbReference type="ARBA" id="ARBA00036634"/>
    </source>
</evidence>
<evidence type="ECO:0000313" key="19">
    <source>
        <dbReference type="Proteomes" id="UP000261680"/>
    </source>
</evidence>
<accession>A0A8M1GN17</accession>
<dbReference type="RefSeq" id="XP_040497103.1">
    <property type="nucleotide sequence ID" value="XM_040641169.1"/>
</dbReference>
<keyword evidence="19" id="KW-1185">Reference proteome</keyword>
<evidence type="ECO:0000256" key="11">
    <source>
        <dbReference type="ARBA" id="ARBA00023157"/>
    </source>
</evidence>
<dbReference type="PRINTS" id="PR01312">
    <property type="entry name" value="P2X5RECEPTOR"/>
</dbReference>
<evidence type="ECO:0000256" key="3">
    <source>
        <dbReference type="ARBA" id="ARBA00022448"/>
    </source>
</evidence>
<feature type="transmembrane region" description="Helical" evidence="18">
    <location>
        <begin position="31"/>
        <end position="50"/>
    </location>
</feature>
<name>A0A8M1GN17_URSMA</name>
<evidence type="ECO:0000256" key="2">
    <source>
        <dbReference type="ARBA" id="ARBA00009848"/>
    </source>
</evidence>
<keyword evidence="5 18" id="KW-0812">Transmembrane</keyword>
<evidence type="ECO:0000256" key="14">
    <source>
        <dbReference type="ARBA" id="ARBA00023286"/>
    </source>
</evidence>
<reference evidence="20" key="1">
    <citation type="submission" date="2025-08" db="UniProtKB">
        <authorList>
            <consortium name="RefSeq"/>
        </authorList>
    </citation>
    <scope>IDENTIFICATION</scope>
    <source>
        <tissue evidence="20">Whole blood</tissue>
    </source>
</reference>
<keyword evidence="4" id="KW-1003">Cell membrane</keyword>
<dbReference type="Gene3D" id="1.10.287.940">
    <property type="entry name" value="atp-gated p2x4 ion channel"/>
    <property type="match status" value="1"/>
</dbReference>
<keyword evidence="8 18" id="KW-1133">Transmembrane helix</keyword>
<dbReference type="GO" id="GO:0070588">
    <property type="term" value="P:calcium ion transmembrane transport"/>
    <property type="evidence" value="ECO:0007669"/>
    <property type="project" value="TreeGrafter"/>
</dbReference>
<keyword evidence="12 18" id="KW-0675">Receptor</keyword>
<dbReference type="PANTHER" id="PTHR10125">
    <property type="entry name" value="P2X PURINOCEPTOR"/>
    <property type="match status" value="1"/>
</dbReference>
<dbReference type="GO" id="GO:0001614">
    <property type="term" value="F:purinergic nucleotide receptor activity"/>
    <property type="evidence" value="ECO:0007669"/>
    <property type="project" value="InterPro"/>
</dbReference>
<dbReference type="PANTHER" id="PTHR10125:SF12">
    <property type="entry name" value="P2X PURINOCEPTOR 5"/>
    <property type="match status" value="1"/>
</dbReference>
<evidence type="ECO:0000256" key="9">
    <source>
        <dbReference type="ARBA" id="ARBA00023065"/>
    </source>
</evidence>
<sequence>MGQAGCKGLSQSLFDYKTEKYVIAKNKKVGLLYRLLQVSILTYLVVWVFLVKKGYQDTDTSLQSSIVTKVKGVTFTNTSELGERLWDVADYVIPPQGENVFFVVTNLIVTPNQRQDTCAESESIPDAWCYTDRDCPPGEPVVAGNGVKTGRCLRVGSMQRGTCEIFAWCPVETKSRPAKPLLGKAEDFTVYIKNFIRFPKFNFSKTNVLDTKDRAFLKSCQFGPKNPYCPIFRLGSVVSWTGSNFQEIALQGGVIGIQIEWDCDLDKAPSECNPHYSFSRLDNKFSENSISSGYNFRFAKYYRDGAGVEFRTLMKAYGIRFDVMVNGKAGKFSIIPTIINIGSGVALMGAGAFFCDLVLIYFIKKSHFYRDKKYEEVRVTWLPGRMSRTLESPSTLDFVGRGCCSPSILSVTSPMPLSHHKAACLLCYPSIKTTAVLPFTEAYSAWHVSELFVCMNLFQQCNEVDTNSPYSTDEEMEARKMK</sequence>
<dbReference type="InterPro" id="IPR027309">
    <property type="entry name" value="P2X_extracellular_dom_sf"/>
</dbReference>
<dbReference type="FunFam" id="1.10.287.940:FF:000010">
    <property type="entry name" value="P2X receptor E"/>
    <property type="match status" value="1"/>
</dbReference>
<evidence type="ECO:0000256" key="16">
    <source>
        <dbReference type="ARBA" id="ARBA00036239"/>
    </source>
</evidence>
<dbReference type="InterPro" id="IPR059116">
    <property type="entry name" value="P2X_receptor"/>
</dbReference>
<dbReference type="KEGG" id="umr:103667128"/>
<keyword evidence="6" id="KW-0547">Nucleotide-binding</keyword>
<evidence type="ECO:0000256" key="1">
    <source>
        <dbReference type="ARBA" id="ARBA00004651"/>
    </source>
</evidence>
<evidence type="ECO:0000256" key="18">
    <source>
        <dbReference type="RuleBase" id="RU000681"/>
    </source>
</evidence>
<evidence type="ECO:0000256" key="12">
    <source>
        <dbReference type="ARBA" id="ARBA00023170"/>
    </source>
</evidence>
<dbReference type="InterPro" id="IPR053792">
    <property type="entry name" value="P2X_RECEPTOR_CS"/>
</dbReference>
<dbReference type="GO" id="GO:0033198">
    <property type="term" value="P:response to ATP"/>
    <property type="evidence" value="ECO:0007669"/>
    <property type="project" value="InterPro"/>
</dbReference>
<dbReference type="FunFam" id="1.10.287.940:FF:000005">
    <property type="entry name" value="P2X purinoceptor"/>
    <property type="match status" value="1"/>
</dbReference>
<dbReference type="GO" id="GO:0005886">
    <property type="term" value="C:plasma membrane"/>
    <property type="evidence" value="ECO:0007669"/>
    <property type="project" value="UniProtKB-SubCell"/>
</dbReference>
<keyword evidence="7" id="KW-0067">ATP-binding</keyword>
<dbReference type="PROSITE" id="PS01212">
    <property type="entry name" value="P2X_RECEPTOR"/>
    <property type="match status" value="1"/>
</dbReference>